<comment type="caution">
    <text evidence="9">The sequence shown here is derived from an EMBL/GenBank/DDBJ whole genome shotgun (WGS) entry which is preliminary data.</text>
</comment>
<dbReference type="CDD" id="cd17502">
    <property type="entry name" value="MFS_Azr1_MDR_like"/>
    <property type="match status" value="1"/>
</dbReference>
<feature type="transmembrane region" description="Helical" evidence="7">
    <location>
        <begin position="273"/>
        <end position="294"/>
    </location>
</feature>
<proteinExistence type="inferred from homology"/>
<feature type="transmembrane region" description="Helical" evidence="7">
    <location>
        <begin position="233"/>
        <end position="252"/>
    </location>
</feature>
<evidence type="ECO:0000256" key="4">
    <source>
        <dbReference type="ARBA" id="ARBA00022989"/>
    </source>
</evidence>
<keyword evidence="3 7" id="KW-0812">Transmembrane</keyword>
<evidence type="ECO:0000256" key="1">
    <source>
        <dbReference type="ARBA" id="ARBA00004141"/>
    </source>
</evidence>
<evidence type="ECO:0000313" key="9">
    <source>
        <dbReference type="EMBL" id="TGJ83973.1"/>
    </source>
</evidence>
<evidence type="ECO:0000256" key="5">
    <source>
        <dbReference type="ARBA" id="ARBA00023136"/>
    </source>
</evidence>
<reference evidence="9 10" key="1">
    <citation type="submission" date="2019-03" db="EMBL/GenBank/DDBJ databases">
        <title>Draft genome sequence of Xylaria hypoxylon DSM 108379, a ubiquitous saprotrophic-parasitic fungi on hardwood.</title>
        <authorList>
            <person name="Buettner E."/>
            <person name="Leonhardt S."/>
            <person name="Gebauer A.M."/>
            <person name="Liers C."/>
            <person name="Hofrichter M."/>
            <person name="Kellner H."/>
        </authorList>
    </citation>
    <scope>NUCLEOTIDE SEQUENCE [LARGE SCALE GENOMIC DNA]</scope>
    <source>
        <strain evidence="9 10">DSM 108379</strain>
    </source>
</reference>
<feature type="transmembrane region" description="Helical" evidence="7">
    <location>
        <begin position="377"/>
        <end position="398"/>
    </location>
</feature>
<comment type="similarity">
    <text evidence="2">Belongs to the major facilitator superfamily. TCR/Tet family.</text>
</comment>
<dbReference type="InterPro" id="IPR011701">
    <property type="entry name" value="MFS"/>
</dbReference>
<evidence type="ECO:0000256" key="7">
    <source>
        <dbReference type="SAM" id="Phobius"/>
    </source>
</evidence>
<evidence type="ECO:0000256" key="3">
    <source>
        <dbReference type="ARBA" id="ARBA00022692"/>
    </source>
</evidence>
<dbReference type="GO" id="GO:0022857">
    <property type="term" value="F:transmembrane transporter activity"/>
    <property type="evidence" value="ECO:0007669"/>
    <property type="project" value="InterPro"/>
</dbReference>
<dbReference type="AlphaFoldDB" id="A0A4Z0YZI5"/>
<feature type="transmembrane region" description="Helical" evidence="7">
    <location>
        <begin position="300"/>
        <end position="323"/>
    </location>
</feature>
<feature type="region of interest" description="Disordered" evidence="6">
    <location>
        <begin position="1"/>
        <end position="64"/>
    </location>
</feature>
<dbReference type="Proteomes" id="UP000297716">
    <property type="component" value="Unassembled WGS sequence"/>
</dbReference>
<dbReference type="PANTHER" id="PTHR23501">
    <property type="entry name" value="MAJOR FACILITATOR SUPERFAMILY"/>
    <property type="match status" value="1"/>
</dbReference>
<feature type="transmembrane region" description="Helical" evidence="7">
    <location>
        <begin position="75"/>
        <end position="101"/>
    </location>
</feature>
<feature type="transmembrane region" description="Helical" evidence="7">
    <location>
        <begin position="471"/>
        <end position="494"/>
    </location>
</feature>
<dbReference type="Gene3D" id="1.20.1250.20">
    <property type="entry name" value="MFS general substrate transporter like domains"/>
    <property type="match status" value="1"/>
</dbReference>
<feature type="compositionally biased region" description="Low complexity" evidence="6">
    <location>
        <begin position="29"/>
        <end position="38"/>
    </location>
</feature>
<keyword evidence="4 7" id="KW-1133">Transmembrane helix</keyword>
<keyword evidence="10" id="KW-1185">Reference proteome</keyword>
<feature type="transmembrane region" description="Helical" evidence="7">
    <location>
        <begin position="551"/>
        <end position="570"/>
    </location>
</feature>
<dbReference type="InterPro" id="IPR036259">
    <property type="entry name" value="MFS_trans_sf"/>
</dbReference>
<sequence length="587" mass="62989">MGSEPLTGVVDEPSKMDTQLRDTVKEPYVSSSRVSTTTEEAGEKQQDLSTNVVSPPPEEPQEGDALDDHLTGFKLFALLFSTSLIFFVLLLDTSIISTAVPKITSEFHSLPDVGWYAGAYQLSSAVLQPLTGKLYTYFPTKWLFLVFFFVFEIGSLLCALATSSPFFIAGRAVAGLGVSGLQNGALAIVSGAVPLHKRAFYLGLLIGAGQLGLVIGPLIGGLFTQYVTWRWCFYINLPIGAIAGGLMVLIRCPEQLVKTPFSAALVRRVIPQLDIIGFVFFAPAATLLLLALQFGSGETYAWNSSTIIGLFVGAGVSFVLFFLWEWRAGDQAIMPFSMMKNRIVWTSTLQYVALISAIFVGTQYFPIYFQAVKGVGPVLSGVYLLPSILSQILFVLVSGSLLAKVGYYLPFAVFASVGATVGAGLISTWDINTTTGMWIGYQILYGIRGAGIQLGVIAIQNALPAKQSQLGLSFLVFCQTFAAAIFVVVANTIFTQSLINETRILVPSIDPTEVLRAGGSAEAIRSLVPAGSPELAALLEVFSNAFDSVCYLMITLAGISVFASFGMGWIDTRKTKPAAKTEATAEV</sequence>
<feature type="transmembrane region" description="Helical" evidence="7">
    <location>
        <begin position="201"/>
        <end position="227"/>
    </location>
</feature>
<evidence type="ECO:0000259" key="8">
    <source>
        <dbReference type="PROSITE" id="PS50850"/>
    </source>
</evidence>
<evidence type="ECO:0000256" key="2">
    <source>
        <dbReference type="ARBA" id="ARBA00007520"/>
    </source>
</evidence>
<feature type="transmembrane region" description="Helical" evidence="7">
    <location>
        <begin position="142"/>
        <end position="162"/>
    </location>
</feature>
<evidence type="ECO:0000313" key="10">
    <source>
        <dbReference type="Proteomes" id="UP000297716"/>
    </source>
</evidence>
<comment type="subcellular location">
    <subcellularLocation>
        <location evidence="1">Membrane</location>
        <topology evidence="1">Multi-pass membrane protein</topology>
    </subcellularLocation>
</comment>
<dbReference type="Pfam" id="PF07690">
    <property type="entry name" value="MFS_1"/>
    <property type="match status" value="1"/>
</dbReference>
<feature type="domain" description="Major facilitator superfamily (MFS) profile" evidence="8">
    <location>
        <begin position="78"/>
        <end position="575"/>
    </location>
</feature>
<dbReference type="PROSITE" id="PS50850">
    <property type="entry name" value="MFS"/>
    <property type="match status" value="1"/>
</dbReference>
<dbReference type="EMBL" id="SKBN01000079">
    <property type="protein sequence ID" value="TGJ83973.1"/>
    <property type="molecule type" value="Genomic_DNA"/>
</dbReference>
<dbReference type="InterPro" id="IPR020846">
    <property type="entry name" value="MFS_dom"/>
</dbReference>
<feature type="transmembrane region" description="Helical" evidence="7">
    <location>
        <begin position="438"/>
        <end position="459"/>
    </location>
</feature>
<dbReference type="OrthoDB" id="10021397at2759"/>
<keyword evidence="5 7" id="KW-0472">Membrane</keyword>
<feature type="transmembrane region" description="Helical" evidence="7">
    <location>
        <begin position="405"/>
        <end position="426"/>
    </location>
</feature>
<feature type="transmembrane region" description="Helical" evidence="7">
    <location>
        <begin position="343"/>
        <end position="365"/>
    </location>
</feature>
<protein>
    <recommendedName>
        <fullName evidence="8">Major facilitator superfamily (MFS) profile domain-containing protein</fullName>
    </recommendedName>
</protein>
<name>A0A4Z0YZI5_9PEZI</name>
<evidence type="ECO:0000256" key="6">
    <source>
        <dbReference type="SAM" id="MobiDB-lite"/>
    </source>
</evidence>
<dbReference type="GO" id="GO:0005886">
    <property type="term" value="C:plasma membrane"/>
    <property type="evidence" value="ECO:0007669"/>
    <property type="project" value="TreeGrafter"/>
</dbReference>
<feature type="transmembrane region" description="Helical" evidence="7">
    <location>
        <begin position="168"/>
        <end position="189"/>
    </location>
</feature>
<feature type="compositionally biased region" description="Basic and acidic residues" evidence="6">
    <location>
        <begin position="12"/>
        <end position="25"/>
    </location>
</feature>
<gene>
    <name evidence="9" type="ORF">E0Z10_g4806</name>
</gene>
<dbReference type="SUPFAM" id="SSF103473">
    <property type="entry name" value="MFS general substrate transporter"/>
    <property type="match status" value="2"/>
</dbReference>
<accession>A0A4Z0YZI5</accession>
<dbReference type="PANTHER" id="PTHR23501:SF193">
    <property type="entry name" value="MULTIDRUG TRANSPORTER, PUTATIVE (AFU_ORTHOLOGUE AFUA_8G00940)-RELATED"/>
    <property type="match status" value="1"/>
</dbReference>
<organism evidence="9 10">
    <name type="scientific">Xylaria hypoxylon</name>
    <dbReference type="NCBI Taxonomy" id="37992"/>
    <lineage>
        <taxon>Eukaryota</taxon>
        <taxon>Fungi</taxon>
        <taxon>Dikarya</taxon>
        <taxon>Ascomycota</taxon>
        <taxon>Pezizomycotina</taxon>
        <taxon>Sordariomycetes</taxon>
        <taxon>Xylariomycetidae</taxon>
        <taxon>Xylariales</taxon>
        <taxon>Xylariaceae</taxon>
        <taxon>Xylaria</taxon>
    </lineage>
</organism>